<comment type="caution">
    <text evidence="3">The sequence shown here is derived from an EMBL/GenBank/DDBJ whole genome shotgun (WGS) entry which is preliminary data.</text>
</comment>
<dbReference type="STRING" id="401562.NS365_06225"/>
<feature type="coiled-coil region" evidence="1">
    <location>
        <begin position="341"/>
        <end position="368"/>
    </location>
</feature>
<keyword evidence="1" id="KW-0175">Coiled coil</keyword>
<reference evidence="3 4" key="1">
    <citation type="journal article" date="2016" name="Front. Microbiol.">
        <title>Genomic Resource of Rice Seed Associated Bacteria.</title>
        <authorList>
            <person name="Midha S."/>
            <person name="Bansal K."/>
            <person name="Sharma S."/>
            <person name="Kumar N."/>
            <person name="Patil P.P."/>
            <person name="Chaudhry V."/>
            <person name="Patil P.B."/>
        </authorList>
    </citation>
    <scope>NUCLEOTIDE SEQUENCE [LARGE SCALE GENOMIC DNA]</scope>
    <source>
        <strain evidence="3 4">NS226</strain>
    </source>
</reference>
<dbReference type="PATRIC" id="fig|401562.3.peg.4396"/>
<dbReference type="OrthoDB" id="8480612at2"/>
<evidence type="ECO:0000313" key="4">
    <source>
        <dbReference type="Proteomes" id="UP000078272"/>
    </source>
</evidence>
<feature type="compositionally biased region" description="Polar residues" evidence="2">
    <location>
        <begin position="45"/>
        <end position="54"/>
    </location>
</feature>
<organism evidence="3 4">
    <name type="scientific">Aureimonas ureilytica</name>
    <dbReference type="NCBI Taxonomy" id="401562"/>
    <lineage>
        <taxon>Bacteria</taxon>
        <taxon>Pseudomonadati</taxon>
        <taxon>Pseudomonadota</taxon>
        <taxon>Alphaproteobacteria</taxon>
        <taxon>Hyphomicrobiales</taxon>
        <taxon>Aurantimonadaceae</taxon>
        <taxon>Aureimonas</taxon>
    </lineage>
</organism>
<dbReference type="AlphaFoldDB" id="A0A175R5X1"/>
<feature type="compositionally biased region" description="Basic and acidic residues" evidence="2">
    <location>
        <begin position="21"/>
        <end position="30"/>
    </location>
</feature>
<feature type="region of interest" description="Disordered" evidence="2">
    <location>
        <begin position="1"/>
        <end position="188"/>
    </location>
</feature>
<evidence type="ECO:0000256" key="1">
    <source>
        <dbReference type="SAM" id="Coils"/>
    </source>
</evidence>
<dbReference type="Proteomes" id="UP000078272">
    <property type="component" value="Unassembled WGS sequence"/>
</dbReference>
<accession>A0A175R5X1</accession>
<sequence length="558" mass="56763">MANRPRRSKPGARPETTIDLGAERVAKPEGAESDIETGPAAAAQQDETLSMNDTTRPRDEAMTPEERHEDALLSATAEDAAARERKNEIASGSASADALENPALVASAPATTTPAESGAASEAGLLSPGAADPLSPEGDKPVDPLREDGVAAKRRDLGEFEDDETVLPGTHSEPAGPDPLTSSPYHAAAGASHGGPGFGPLLGAGLLGAVIALGGGAALLYSGAVRPPAAQQAAVPTQQFATAGEVQKLTGDIGNLRGTVEQLQSAQAAGGAGSGNVSRTEFTQLSDRVTANERYAQTNGDSAAAAKEANDAATSARDTATKAEAAATDAQGIATRAETAATAAQTAAQNAQQAAQNAQTAANETRETVNQIGTRVQSIEEANRRAAIALSAAGLKGAIDSGRPFMQELESFAKASGNTGESVASLRNFAASGVPTTAALDTQWRDAESQILTALRPVDNTANVKTQVLDSLRSLVTVRPAGSNVTAEAPGPEAAVARMDEALQRGDFAGWLTEWDKLPEAAKSVSQGFADKVRARASADDLIRQTINSAVGASASQG</sequence>
<dbReference type="EMBL" id="LDPZ01000060">
    <property type="protein sequence ID" value="KTQ85379.1"/>
    <property type="molecule type" value="Genomic_DNA"/>
</dbReference>
<name>A0A175R5X1_9HYPH</name>
<gene>
    <name evidence="3" type="ORF">NS226_19880</name>
</gene>
<feature type="compositionally biased region" description="Low complexity" evidence="2">
    <location>
        <begin position="102"/>
        <end position="131"/>
    </location>
</feature>
<protein>
    <submittedName>
        <fullName evidence="3">Uncharacterized protein</fullName>
    </submittedName>
</protein>
<evidence type="ECO:0000256" key="2">
    <source>
        <dbReference type="SAM" id="MobiDB-lite"/>
    </source>
</evidence>
<dbReference type="RefSeq" id="WP_058636442.1">
    <property type="nucleotide sequence ID" value="NZ_LDPZ01000060.1"/>
</dbReference>
<proteinExistence type="predicted"/>
<evidence type="ECO:0000313" key="3">
    <source>
        <dbReference type="EMBL" id="KTQ85379.1"/>
    </source>
</evidence>
<feature type="compositionally biased region" description="Basic residues" evidence="2">
    <location>
        <begin position="1"/>
        <end position="10"/>
    </location>
</feature>
<feature type="compositionally biased region" description="Basic and acidic residues" evidence="2">
    <location>
        <begin position="137"/>
        <end position="158"/>
    </location>
</feature>
<feature type="compositionally biased region" description="Basic and acidic residues" evidence="2">
    <location>
        <begin position="55"/>
        <end position="71"/>
    </location>
</feature>